<dbReference type="Proteomes" id="UP000824140">
    <property type="component" value="Unassembled WGS sequence"/>
</dbReference>
<accession>A0A9D1K5S6</accession>
<dbReference type="AlphaFoldDB" id="A0A9D1K5S6"/>
<dbReference type="GO" id="GO:0005886">
    <property type="term" value="C:plasma membrane"/>
    <property type="evidence" value="ECO:0007669"/>
    <property type="project" value="TreeGrafter"/>
</dbReference>
<keyword evidence="1" id="KW-0472">Membrane</keyword>
<protein>
    <submittedName>
        <fullName evidence="2">ABC transporter permease</fullName>
    </submittedName>
</protein>
<feature type="transmembrane region" description="Helical" evidence="1">
    <location>
        <begin position="412"/>
        <end position="435"/>
    </location>
</feature>
<reference evidence="2" key="2">
    <citation type="journal article" date="2021" name="PeerJ">
        <title>Extensive microbial diversity within the chicken gut microbiome revealed by metagenomics and culture.</title>
        <authorList>
            <person name="Gilroy R."/>
            <person name="Ravi A."/>
            <person name="Getino M."/>
            <person name="Pursley I."/>
            <person name="Horton D.L."/>
            <person name="Alikhan N.F."/>
            <person name="Baker D."/>
            <person name="Gharbi K."/>
            <person name="Hall N."/>
            <person name="Watson M."/>
            <person name="Adriaenssens E.M."/>
            <person name="Foster-Nyarko E."/>
            <person name="Jarju S."/>
            <person name="Secka A."/>
            <person name="Antonio M."/>
            <person name="Oren A."/>
            <person name="Chaudhuri R.R."/>
            <person name="La Ragione R."/>
            <person name="Hildebrand F."/>
            <person name="Pallen M.J."/>
        </authorList>
    </citation>
    <scope>NUCLEOTIDE SEQUENCE</scope>
    <source>
        <strain evidence="2">13766</strain>
    </source>
</reference>
<comment type="caution">
    <text evidence="2">The sequence shown here is derived from an EMBL/GenBank/DDBJ whole genome shotgun (WGS) entry which is preliminary data.</text>
</comment>
<feature type="transmembrane region" description="Helical" evidence="1">
    <location>
        <begin position="354"/>
        <end position="374"/>
    </location>
</feature>
<dbReference type="InterPro" id="IPR050250">
    <property type="entry name" value="Macrolide_Exporter_MacB"/>
</dbReference>
<evidence type="ECO:0000313" key="2">
    <source>
        <dbReference type="EMBL" id="HIS91917.1"/>
    </source>
</evidence>
<dbReference type="PANTHER" id="PTHR30572">
    <property type="entry name" value="MEMBRANE COMPONENT OF TRANSPORTER-RELATED"/>
    <property type="match status" value="1"/>
</dbReference>
<gene>
    <name evidence="2" type="ORF">IAA84_02755</name>
</gene>
<name>A0A9D1K5S6_9FIRM</name>
<organism evidence="2 3">
    <name type="scientific">Candidatus Alectryocaccomicrobium excrementavium</name>
    <dbReference type="NCBI Taxonomy" id="2840668"/>
    <lineage>
        <taxon>Bacteria</taxon>
        <taxon>Bacillati</taxon>
        <taxon>Bacillota</taxon>
        <taxon>Clostridia</taxon>
        <taxon>Candidatus Alectryocaccomicrobium</taxon>
    </lineage>
</organism>
<keyword evidence="1" id="KW-0812">Transmembrane</keyword>
<dbReference type="EMBL" id="DVJN01000054">
    <property type="protein sequence ID" value="HIS91917.1"/>
    <property type="molecule type" value="Genomic_DNA"/>
</dbReference>
<proteinExistence type="predicted"/>
<dbReference type="GO" id="GO:0022857">
    <property type="term" value="F:transmembrane transporter activity"/>
    <property type="evidence" value="ECO:0007669"/>
    <property type="project" value="TreeGrafter"/>
</dbReference>
<dbReference type="PANTHER" id="PTHR30572:SF9">
    <property type="entry name" value="ABC TRANSPORTER PERMEASE PROTEIN"/>
    <property type="match status" value="1"/>
</dbReference>
<evidence type="ECO:0000256" key="1">
    <source>
        <dbReference type="SAM" id="Phobius"/>
    </source>
</evidence>
<sequence>MGVCRRAALYLARKKGKAMLVFLIFFLASALLLICFSILDGTGQAARNLRSNIGAAFYIRPYAQMTLVDGALSEGTTPVISQQSIDEVIDASQGQIKAFNTEHYGYAKSDQLHFLPGAGDSEASNMGRVTAVRDSGLTDVFLNEEYTLLAGRHIQPEDENKILISAELAAENSLEIGDVLTLTHAGLGQRDGEYIDTIPEKTAFAQVEIVGIFQYSGATGSADTPTAGKAANHMYSDSHLLVHLQEQQEGIYAGEIAFYIADPLELNALLERVAAIDSIDWENHILRKNDLQYEQIAGQLQNLQNLAAALIAIVSALSIAILVLILMMRIRGRIHEAGICLSVGKPKTEIIGQFALEACVLLCAGFLLAFLFWLPGSDAANGLLFGALTQGAVRENGVEANALRPDLLRSSALFAGELAAALLAVLVASGPILRFKPKEILSRMR</sequence>
<feature type="transmembrane region" description="Helical" evidence="1">
    <location>
        <begin position="306"/>
        <end position="327"/>
    </location>
</feature>
<reference evidence="2" key="1">
    <citation type="submission" date="2020-10" db="EMBL/GenBank/DDBJ databases">
        <authorList>
            <person name="Gilroy R."/>
        </authorList>
    </citation>
    <scope>NUCLEOTIDE SEQUENCE</scope>
    <source>
        <strain evidence="2">13766</strain>
    </source>
</reference>
<keyword evidence="1" id="KW-1133">Transmembrane helix</keyword>
<evidence type="ECO:0000313" key="3">
    <source>
        <dbReference type="Proteomes" id="UP000824140"/>
    </source>
</evidence>